<keyword evidence="3" id="KW-1185">Reference proteome</keyword>
<keyword evidence="1" id="KW-1133">Transmembrane helix</keyword>
<accession>A0A059EZ95</accession>
<keyword evidence="1" id="KW-0472">Membrane</keyword>
<reference evidence="3" key="1">
    <citation type="submission" date="2013-02" db="EMBL/GenBank/DDBJ databases">
        <authorList>
            <consortium name="The Broad Institute Genome Sequencing Platform"/>
            <person name="Cuomo C."/>
            <person name="Becnel J."/>
            <person name="Sanscrainte N."/>
            <person name="Walker B."/>
            <person name="Young S.K."/>
            <person name="Zeng Q."/>
            <person name="Gargeya S."/>
            <person name="Fitzgerald M."/>
            <person name="Haas B."/>
            <person name="Abouelleil A."/>
            <person name="Alvarado L."/>
            <person name="Arachchi H.M."/>
            <person name="Berlin A.M."/>
            <person name="Chapman S.B."/>
            <person name="Dewar J."/>
            <person name="Goldberg J."/>
            <person name="Griggs A."/>
            <person name="Gujja S."/>
            <person name="Hansen M."/>
            <person name="Howarth C."/>
            <person name="Imamovic A."/>
            <person name="Larimer J."/>
            <person name="McCowan C."/>
            <person name="Murphy C."/>
            <person name="Neiman D."/>
            <person name="Pearson M."/>
            <person name="Priest M."/>
            <person name="Roberts A."/>
            <person name="Saif S."/>
            <person name="Shea T."/>
            <person name="Sisk P."/>
            <person name="Sykes S."/>
            <person name="Wortman J."/>
            <person name="Nusbaum C."/>
            <person name="Birren B."/>
        </authorList>
    </citation>
    <scope>NUCLEOTIDE SEQUENCE [LARGE SCALE GENOMIC DNA]</scope>
    <source>
        <strain evidence="3">PRA339</strain>
    </source>
</reference>
<gene>
    <name evidence="2" type="ORF">H312_02340</name>
</gene>
<dbReference type="AlphaFoldDB" id="A0A059EZ95"/>
<organism evidence="2 3">
    <name type="scientific">Anncaliia algerae PRA339</name>
    <dbReference type="NCBI Taxonomy" id="1288291"/>
    <lineage>
        <taxon>Eukaryota</taxon>
        <taxon>Fungi</taxon>
        <taxon>Fungi incertae sedis</taxon>
        <taxon>Microsporidia</taxon>
        <taxon>Tubulinosematoidea</taxon>
        <taxon>Tubulinosematidae</taxon>
        <taxon>Anncaliia</taxon>
    </lineage>
</organism>
<protein>
    <recommendedName>
        <fullName evidence="4">t-SNARE coiled-coil homology domain-containing protein</fullName>
    </recommendedName>
</protein>
<evidence type="ECO:0000256" key="1">
    <source>
        <dbReference type="SAM" id="Phobius"/>
    </source>
</evidence>
<reference evidence="2 3" key="2">
    <citation type="submission" date="2014-03" db="EMBL/GenBank/DDBJ databases">
        <title>The Genome Sequence of Anncaliia algerae insect isolate PRA339.</title>
        <authorList>
            <consortium name="The Broad Institute Genome Sequencing Platform"/>
            <consortium name="The Broad Institute Genome Sequencing Center for Infectious Disease"/>
            <person name="Cuomo C."/>
            <person name="Becnel J."/>
            <person name="Sanscrainte N."/>
            <person name="Walker B."/>
            <person name="Young S.K."/>
            <person name="Zeng Q."/>
            <person name="Gargeya S."/>
            <person name="Fitzgerald M."/>
            <person name="Haas B."/>
            <person name="Abouelleil A."/>
            <person name="Alvarado L."/>
            <person name="Arachchi H.M."/>
            <person name="Berlin A.M."/>
            <person name="Chapman S.B."/>
            <person name="Dewar J."/>
            <person name="Goldberg J."/>
            <person name="Griggs A."/>
            <person name="Gujja S."/>
            <person name="Hansen M."/>
            <person name="Howarth C."/>
            <person name="Imamovic A."/>
            <person name="Larimer J."/>
            <person name="McCowan C."/>
            <person name="Murphy C."/>
            <person name="Neiman D."/>
            <person name="Pearson M."/>
            <person name="Priest M."/>
            <person name="Roberts A."/>
            <person name="Saif S."/>
            <person name="Shea T."/>
            <person name="Sisk P."/>
            <person name="Sykes S."/>
            <person name="Wortman J."/>
            <person name="Nusbaum C."/>
            <person name="Birren B."/>
        </authorList>
    </citation>
    <scope>NUCLEOTIDE SEQUENCE [LARGE SCALE GENOMIC DNA]</scope>
    <source>
        <strain evidence="2 3">PRA339</strain>
    </source>
</reference>
<dbReference type="HOGENOM" id="CLU_101897_0_0_1"/>
<proteinExistence type="predicted"/>
<dbReference type="VEuPathDB" id="MicrosporidiaDB:H312_02340"/>
<sequence>MFFFINKFYFNFMNRIEEFKSHLAPTKERTFSYKNKFYDSIIEQINSYKEKIISIKNYSPLLSLEQEINSIKKESLLDKIEVSCNSDESMHYEGIKQIINLRITKLLLKIQKKKKTLLSFSIELEPEKPSKSLEQHNNTFELENIKMKEKYESSLLSVTKQRLKEIDVLQNLIKNTLMEQDERIDNVIKSTKEVKGNFLGSNEYFKKSVFLGRRMKRCLIVFLFCEAFVLLVIYFSRKLI</sequence>
<feature type="transmembrane region" description="Helical" evidence="1">
    <location>
        <begin position="218"/>
        <end position="236"/>
    </location>
</feature>
<evidence type="ECO:0008006" key="4">
    <source>
        <dbReference type="Google" id="ProtNLM"/>
    </source>
</evidence>
<dbReference type="STRING" id="1288291.A0A059EZ95"/>
<keyword evidence="1" id="KW-0812">Transmembrane</keyword>
<evidence type="ECO:0000313" key="3">
    <source>
        <dbReference type="Proteomes" id="UP000030655"/>
    </source>
</evidence>
<evidence type="ECO:0000313" key="2">
    <source>
        <dbReference type="EMBL" id="KCZ80250.1"/>
    </source>
</evidence>
<name>A0A059EZ95_9MICR</name>
<dbReference type="Proteomes" id="UP000030655">
    <property type="component" value="Unassembled WGS sequence"/>
</dbReference>
<dbReference type="EMBL" id="KK365192">
    <property type="protein sequence ID" value="KCZ80250.1"/>
    <property type="molecule type" value="Genomic_DNA"/>
</dbReference>
<dbReference type="OrthoDB" id="2189922at2759"/>